<reference evidence="1" key="1">
    <citation type="journal article" date="2021" name="Proc. Natl. Acad. Sci. U.S.A.">
        <title>A Catalog of Tens of Thousands of Viruses from Human Metagenomes Reveals Hidden Associations with Chronic Diseases.</title>
        <authorList>
            <person name="Tisza M.J."/>
            <person name="Buck C.B."/>
        </authorList>
    </citation>
    <scope>NUCLEOTIDE SEQUENCE</scope>
    <source>
        <strain evidence="1">Ct47y1</strain>
    </source>
</reference>
<accession>A0A8S5T968</accession>
<protein>
    <submittedName>
        <fullName evidence="1">Uncharacterized protein</fullName>
    </submittedName>
</protein>
<dbReference type="EMBL" id="BK032777">
    <property type="protein sequence ID" value="DAF59809.1"/>
    <property type="molecule type" value="Genomic_DNA"/>
</dbReference>
<name>A0A8S5T968_9CAUD</name>
<organism evidence="1">
    <name type="scientific">Siphoviridae sp. ct47y1</name>
    <dbReference type="NCBI Taxonomy" id="2827775"/>
    <lineage>
        <taxon>Viruses</taxon>
        <taxon>Duplodnaviria</taxon>
        <taxon>Heunggongvirae</taxon>
        <taxon>Uroviricota</taxon>
        <taxon>Caudoviricetes</taxon>
    </lineage>
</organism>
<proteinExistence type="predicted"/>
<sequence length="38" mass="4526">MDCFHNRINLNKYLYPNRIAEPYFSSVQTIRPFSDTCA</sequence>
<evidence type="ECO:0000313" key="1">
    <source>
        <dbReference type="EMBL" id="DAF59809.1"/>
    </source>
</evidence>